<name>A0A4D7C1T7_9SPHN</name>
<organism evidence="2 3">
    <name type="scientific">Hankyongella ginsenosidimutans</name>
    <dbReference type="NCBI Taxonomy" id="1763828"/>
    <lineage>
        <taxon>Bacteria</taxon>
        <taxon>Pseudomonadati</taxon>
        <taxon>Pseudomonadota</taxon>
        <taxon>Alphaproteobacteria</taxon>
        <taxon>Sphingomonadales</taxon>
        <taxon>Sphingomonadaceae</taxon>
        <taxon>Hankyongella</taxon>
    </lineage>
</organism>
<dbReference type="KEGG" id="hgn:E6W36_03635"/>
<evidence type="ECO:0000313" key="3">
    <source>
        <dbReference type="Proteomes" id="UP000298714"/>
    </source>
</evidence>
<proteinExistence type="predicted"/>
<feature type="compositionally biased region" description="Polar residues" evidence="1">
    <location>
        <begin position="40"/>
        <end position="49"/>
    </location>
</feature>
<keyword evidence="3" id="KW-1185">Reference proteome</keyword>
<dbReference type="AlphaFoldDB" id="A0A4D7C1T7"/>
<gene>
    <name evidence="2" type="ORF">E6W36_03635</name>
</gene>
<evidence type="ECO:0000313" key="2">
    <source>
        <dbReference type="EMBL" id="QCI79001.1"/>
    </source>
</evidence>
<dbReference type="RefSeq" id="WP_222873807.1">
    <property type="nucleotide sequence ID" value="NZ_CP039704.1"/>
</dbReference>
<feature type="compositionally biased region" description="Basic and acidic residues" evidence="1">
    <location>
        <begin position="58"/>
        <end position="73"/>
    </location>
</feature>
<dbReference type="Proteomes" id="UP000298714">
    <property type="component" value="Chromosome"/>
</dbReference>
<reference evidence="3" key="1">
    <citation type="submission" date="2019-04" db="EMBL/GenBank/DDBJ databases">
        <title>Complete genome sequence of Sphingomonas sp. W1-2-3.</title>
        <authorList>
            <person name="Im W.T."/>
        </authorList>
    </citation>
    <scope>NUCLEOTIDE SEQUENCE [LARGE SCALE GENOMIC DNA]</scope>
    <source>
        <strain evidence="3">W1-2-3</strain>
    </source>
</reference>
<accession>A0A4D7C1T7</accession>
<sequence length="99" mass="10426">MPISFDSGGLSGSLRTYDTGRVQARAQDQALAAASLSAANTSGPTQRVNATPVAARTQGDREQAADQRRRDLDGAVTRESPTGRRPKFVAKGQSVNLLV</sequence>
<protein>
    <submittedName>
        <fullName evidence="2">Uncharacterized protein</fullName>
    </submittedName>
</protein>
<feature type="region of interest" description="Disordered" evidence="1">
    <location>
        <begin position="35"/>
        <end position="99"/>
    </location>
</feature>
<dbReference type="EMBL" id="CP039704">
    <property type="protein sequence ID" value="QCI79001.1"/>
    <property type="molecule type" value="Genomic_DNA"/>
</dbReference>
<evidence type="ECO:0000256" key="1">
    <source>
        <dbReference type="SAM" id="MobiDB-lite"/>
    </source>
</evidence>